<evidence type="ECO:0000313" key="1">
    <source>
        <dbReference type="EMBL" id="UWZ83727.1"/>
    </source>
</evidence>
<dbReference type="EMBL" id="CP093313">
    <property type="protein sequence ID" value="UWZ83727.1"/>
    <property type="molecule type" value="Genomic_DNA"/>
</dbReference>
<accession>A0A9J7BM68</accession>
<proteinExistence type="predicted"/>
<keyword evidence="2" id="KW-1185">Reference proteome</keyword>
<evidence type="ECO:0000313" key="2">
    <source>
        <dbReference type="Proteomes" id="UP001059380"/>
    </source>
</evidence>
<protein>
    <submittedName>
        <fullName evidence="1">Uncharacterized protein</fullName>
    </submittedName>
</protein>
<organism evidence="1 2">
    <name type="scientific">Occallatibacter riparius</name>
    <dbReference type="NCBI Taxonomy" id="1002689"/>
    <lineage>
        <taxon>Bacteria</taxon>
        <taxon>Pseudomonadati</taxon>
        <taxon>Acidobacteriota</taxon>
        <taxon>Terriglobia</taxon>
        <taxon>Terriglobales</taxon>
        <taxon>Acidobacteriaceae</taxon>
        <taxon>Occallatibacter</taxon>
    </lineage>
</organism>
<reference evidence="1" key="1">
    <citation type="submission" date="2021-04" db="EMBL/GenBank/DDBJ databases">
        <title>Phylogenetic analysis of Acidobacteriaceae.</title>
        <authorList>
            <person name="Qiu L."/>
            <person name="Zhang Q."/>
        </authorList>
    </citation>
    <scope>NUCLEOTIDE SEQUENCE</scope>
    <source>
        <strain evidence="1">DSM 25168</strain>
    </source>
</reference>
<dbReference type="KEGG" id="orp:MOP44_24575"/>
<gene>
    <name evidence="1" type="ORF">MOP44_24575</name>
</gene>
<dbReference type="AlphaFoldDB" id="A0A9J7BM68"/>
<dbReference type="Proteomes" id="UP001059380">
    <property type="component" value="Chromosome"/>
</dbReference>
<sequence>MDPILVLIAASTLVTAAIGIFAVTRTNRLRTQLEDRVLMLEMELSTVRRDLLDASAREAASEAAATNGARINGFIHEPRNVEILAASIDADSEPISTNHPSTSTALAVAEPVVINSIAEMVPDGNDIVAVPPPLHPQHPRSWEPPPVTELAVRSGPFDEQVAMNSLAKVGVALLVLGVASLPWRPSNRLNPTR</sequence>
<name>A0A9J7BM68_9BACT</name>
<dbReference type="RefSeq" id="WP_260793105.1">
    <property type="nucleotide sequence ID" value="NZ_CP093313.1"/>
</dbReference>